<dbReference type="AlphaFoldDB" id="A0A5B8VSV2"/>
<reference evidence="4 5" key="1">
    <citation type="journal article" date="2013" name="J. Microbiol.">
        <title>Mucilaginibacter ginsenosidivorax sp. nov., with ginsenoside converting activity isolated from sediment.</title>
        <authorList>
            <person name="Kim J.K."/>
            <person name="Choi T.E."/>
            <person name="Liu Q.M."/>
            <person name="Park H.Y."/>
            <person name="Yi T.H."/>
            <person name="Yoon M.H."/>
            <person name="Kim S.C."/>
            <person name="Im W.T."/>
        </authorList>
    </citation>
    <scope>NUCLEOTIDE SEQUENCE [LARGE SCALE GENOMIC DNA]</scope>
    <source>
        <strain evidence="4 5">KHI28</strain>
    </source>
</reference>
<feature type="transmembrane region" description="Helical" evidence="2">
    <location>
        <begin position="12"/>
        <end position="31"/>
    </location>
</feature>
<feature type="transmembrane region" description="Helical" evidence="2">
    <location>
        <begin position="51"/>
        <end position="68"/>
    </location>
</feature>
<dbReference type="GO" id="GO:0000155">
    <property type="term" value="F:phosphorelay sensor kinase activity"/>
    <property type="evidence" value="ECO:0007669"/>
    <property type="project" value="InterPro"/>
</dbReference>
<dbReference type="Pfam" id="PF06580">
    <property type="entry name" value="His_kinase"/>
    <property type="match status" value="1"/>
</dbReference>
<accession>A0A5B8VSV2</accession>
<keyword evidence="2" id="KW-1133">Transmembrane helix</keyword>
<dbReference type="PANTHER" id="PTHR34220">
    <property type="entry name" value="SENSOR HISTIDINE KINASE YPDA"/>
    <property type="match status" value="1"/>
</dbReference>
<dbReference type="EMBL" id="CP042437">
    <property type="protein sequence ID" value="QEC74677.1"/>
    <property type="molecule type" value="Genomic_DNA"/>
</dbReference>
<protein>
    <recommendedName>
        <fullName evidence="3">Signal transduction histidine kinase internal region domain-containing protein</fullName>
    </recommendedName>
</protein>
<dbReference type="InterPro" id="IPR010559">
    <property type="entry name" value="Sig_transdc_His_kin_internal"/>
</dbReference>
<dbReference type="PANTHER" id="PTHR34220:SF7">
    <property type="entry name" value="SENSOR HISTIDINE KINASE YPDA"/>
    <property type="match status" value="1"/>
</dbReference>
<proteinExistence type="predicted"/>
<keyword evidence="2" id="KW-0472">Membrane</keyword>
<dbReference type="InterPro" id="IPR050640">
    <property type="entry name" value="Bact_2-comp_sensor_kinase"/>
</dbReference>
<keyword evidence="2" id="KW-0812">Transmembrane</keyword>
<dbReference type="KEGG" id="mgk:FSB76_01460"/>
<sequence>MNFLMKVDFIKFYRYRVVFYHLMWWIFYIFYELSSVYFAISELYLERYFSYFLVNVLLFYTHIIILNRTKHLTRARFFKVLLLIILETLVFLAIKLLLDHLYSNGHGLMFSEITQFIALDFNRNLFFAGLATLFWAASNISVFERKAKDAEIKQLMAARDNLTLEASLARSQNALLKQQINPHLLFNSLNFIHSLVYNNSPEAAQNVILLADIMRYGIEETDKDGKILLADEVEQVHNLIRISQARFEHNNKVDFSVSGEVANQRLIPMVLITLVENVFKHGNFRDYPATIKLMLNQPGKLKFLTRNKSKPKTSYARLRSTGLENIRIRLDFTYGQDYTLLTREVNGFFEADLNITL</sequence>
<feature type="domain" description="Signal transduction histidine kinase internal region" evidence="3">
    <location>
        <begin position="174"/>
        <end position="249"/>
    </location>
</feature>
<gene>
    <name evidence="4" type="ORF">FSB76_01460</name>
</gene>
<dbReference type="GO" id="GO:0016020">
    <property type="term" value="C:membrane"/>
    <property type="evidence" value="ECO:0007669"/>
    <property type="project" value="InterPro"/>
</dbReference>
<organism evidence="4 5">
    <name type="scientific">Mucilaginibacter ginsenosidivorax</name>
    <dbReference type="NCBI Taxonomy" id="862126"/>
    <lineage>
        <taxon>Bacteria</taxon>
        <taxon>Pseudomonadati</taxon>
        <taxon>Bacteroidota</taxon>
        <taxon>Sphingobacteriia</taxon>
        <taxon>Sphingobacteriales</taxon>
        <taxon>Sphingobacteriaceae</taxon>
        <taxon>Mucilaginibacter</taxon>
    </lineage>
</organism>
<evidence type="ECO:0000313" key="4">
    <source>
        <dbReference type="EMBL" id="QEC74677.1"/>
    </source>
</evidence>
<feature type="transmembrane region" description="Helical" evidence="2">
    <location>
        <begin position="80"/>
        <end position="98"/>
    </location>
</feature>
<keyword evidence="5" id="KW-1185">Reference proteome</keyword>
<keyword evidence="1" id="KW-0175">Coiled coil</keyword>
<feature type="transmembrane region" description="Helical" evidence="2">
    <location>
        <begin position="125"/>
        <end position="143"/>
    </location>
</feature>
<evidence type="ECO:0000313" key="5">
    <source>
        <dbReference type="Proteomes" id="UP000321362"/>
    </source>
</evidence>
<feature type="coiled-coil region" evidence="1">
    <location>
        <begin position="145"/>
        <end position="172"/>
    </location>
</feature>
<dbReference type="Proteomes" id="UP000321362">
    <property type="component" value="Chromosome"/>
</dbReference>
<evidence type="ECO:0000256" key="2">
    <source>
        <dbReference type="SAM" id="Phobius"/>
    </source>
</evidence>
<name>A0A5B8VSV2_9SPHI</name>
<evidence type="ECO:0000256" key="1">
    <source>
        <dbReference type="SAM" id="Coils"/>
    </source>
</evidence>
<evidence type="ECO:0000259" key="3">
    <source>
        <dbReference type="Pfam" id="PF06580"/>
    </source>
</evidence>